<feature type="region of interest" description="Disordered" evidence="1">
    <location>
        <begin position="435"/>
        <end position="533"/>
    </location>
</feature>
<dbReference type="eggNOG" id="ENOG502S8G1">
    <property type="taxonomic scope" value="Eukaryota"/>
</dbReference>
<dbReference type="InterPro" id="IPR044926">
    <property type="entry name" value="RGS_subdomain_2"/>
</dbReference>
<evidence type="ECO:0000256" key="1">
    <source>
        <dbReference type="SAM" id="MobiDB-lite"/>
    </source>
</evidence>
<feature type="compositionally biased region" description="Polar residues" evidence="1">
    <location>
        <begin position="164"/>
        <end position="176"/>
    </location>
</feature>
<reference evidence="4" key="1">
    <citation type="journal article" date="2009" name="Genome Res.">
        <title>Comparative genomic analyses of the human fungal pathogens Coccidioides and their relatives.</title>
        <authorList>
            <person name="Sharpton T.J."/>
            <person name="Stajich J.E."/>
            <person name="Rounsley S.D."/>
            <person name="Gardner M.J."/>
            <person name="Wortman J.R."/>
            <person name="Jordar V.S."/>
            <person name="Maiti R."/>
            <person name="Kodira C.D."/>
            <person name="Neafsey D.E."/>
            <person name="Zeng Q."/>
            <person name="Hung C.-Y."/>
            <person name="McMahan C."/>
            <person name="Muszewska A."/>
            <person name="Grynberg M."/>
            <person name="Mandel M.A."/>
            <person name="Kellner E.M."/>
            <person name="Barker B.M."/>
            <person name="Galgiani J.N."/>
            <person name="Orbach M.J."/>
            <person name="Kirkland T.N."/>
            <person name="Cole G.T."/>
            <person name="Henn M.R."/>
            <person name="Birren B.W."/>
            <person name="Taylor J.W."/>
        </authorList>
    </citation>
    <scope>NUCLEOTIDE SEQUENCE [LARGE SCALE GENOMIC DNA]</scope>
    <source>
        <strain evidence="4">UAMH 1704</strain>
    </source>
</reference>
<dbReference type="Proteomes" id="UP000002058">
    <property type="component" value="Unassembled WGS sequence"/>
</dbReference>
<dbReference type="Gene3D" id="1.10.167.10">
    <property type="entry name" value="Regulator of G-protein Signalling 4, domain 2"/>
    <property type="match status" value="1"/>
</dbReference>
<sequence>MRPPPTTQYCNIIGPAQGKTDVIGLAQNSPLDFGWGAGLALESNYQLSKFKVGGQSLGLFDPLAVIVETLFSPFAKSGLREYMGLPAALDEAAYSSFVRRPASIPALPAATCLPLYHPACDSASSGPNRNPRKSNKQAAAQQTWGSLDRRSPSGTPFLSVLPPSESTFVSSTSPTVESSYGIVRAHGVEGTRRVWREIRARSRDAGSKRESLRGMISGRPRRSWDHTPESSPHHSPLPSDSDSDHEERMESWGPSRPLSIAVPGTQLARPTLEDVLADRSPPPYTLSAFTAYLSQNHCLETLEFIKAADLYRTYYHRPERNDTPEGHAQRLRFHWNRIINTYIVPGAAREINISSTVRDALLSHSQSSRPPHPDVLQAAVRRMRDLMDESIFLVFLNSRSPTQQPPPRVSYQYPQNIAMEETRINRHASIRRQISPEASYAVPRSSGFSSQPTSASNTSSLSSSAYRSSPHGYTSGDSVSGSLTDDSSSVPSSPGTGAPMTPPTTPPGSNMHSPRSRSDKGWKKMGMKLGWKK</sequence>
<dbReference type="PROSITE" id="PS50132">
    <property type="entry name" value="RGS"/>
    <property type="match status" value="1"/>
</dbReference>
<dbReference type="EMBL" id="CH476615">
    <property type="protein sequence ID" value="EEP77076.1"/>
    <property type="molecule type" value="Genomic_DNA"/>
</dbReference>
<dbReference type="InParanoid" id="C4JJW8"/>
<name>C4JJW8_UNCRE</name>
<dbReference type="SMART" id="SM00315">
    <property type="entry name" value="RGS"/>
    <property type="match status" value="1"/>
</dbReference>
<feature type="region of interest" description="Disordered" evidence="1">
    <location>
        <begin position="122"/>
        <end position="176"/>
    </location>
</feature>
<dbReference type="CDD" id="cd07440">
    <property type="entry name" value="RGS"/>
    <property type="match status" value="1"/>
</dbReference>
<dbReference type="SUPFAM" id="SSF48097">
    <property type="entry name" value="Regulator of G-protein signaling, RGS"/>
    <property type="match status" value="1"/>
</dbReference>
<feature type="domain" description="RGS" evidence="2">
    <location>
        <begin position="289"/>
        <end position="398"/>
    </location>
</feature>
<feature type="compositionally biased region" description="Low complexity" evidence="1">
    <location>
        <begin position="449"/>
        <end position="499"/>
    </location>
</feature>
<proteinExistence type="predicted"/>
<dbReference type="KEGG" id="ure:UREG_01925"/>
<evidence type="ECO:0000313" key="4">
    <source>
        <dbReference type="Proteomes" id="UP000002058"/>
    </source>
</evidence>
<feature type="compositionally biased region" description="Polar residues" evidence="1">
    <location>
        <begin position="136"/>
        <end position="145"/>
    </location>
</feature>
<keyword evidence="4" id="KW-1185">Reference proteome</keyword>
<feature type="region of interest" description="Disordered" evidence="1">
    <location>
        <begin position="201"/>
        <end position="262"/>
    </location>
</feature>
<dbReference type="Pfam" id="PF00615">
    <property type="entry name" value="RGS"/>
    <property type="match status" value="1"/>
</dbReference>
<dbReference type="OrthoDB" id="10266999at2759"/>
<gene>
    <name evidence="3" type="ORF">UREG_01925</name>
</gene>
<feature type="compositionally biased region" description="Basic residues" evidence="1">
    <location>
        <begin position="523"/>
        <end position="533"/>
    </location>
</feature>
<accession>C4JJW8</accession>
<dbReference type="RefSeq" id="XP_002542409.1">
    <property type="nucleotide sequence ID" value="XM_002542363.1"/>
</dbReference>
<organism evidence="3 4">
    <name type="scientific">Uncinocarpus reesii (strain UAMH 1704)</name>
    <dbReference type="NCBI Taxonomy" id="336963"/>
    <lineage>
        <taxon>Eukaryota</taxon>
        <taxon>Fungi</taxon>
        <taxon>Dikarya</taxon>
        <taxon>Ascomycota</taxon>
        <taxon>Pezizomycotina</taxon>
        <taxon>Eurotiomycetes</taxon>
        <taxon>Eurotiomycetidae</taxon>
        <taxon>Onygenales</taxon>
        <taxon>Onygenaceae</taxon>
        <taxon>Uncinocarpus</taxon>
    </lineage>
</organism>
<evidence type="ECO:0000259" key="2">
    <source>
        <dbReference type="PROSITE" id="PS50132"/>
    </source>
</evidence>
<dbReference type="PANTHER" id="PTHR10845">
    <property type="entry name" value="REGULATOR OF G PROTEIN SIGNALING"/>
    <property type="match status" value="1"/>
</dbReference>
<dbReference type="PANTHER" id="PTHR10845:SF267">
    <property type="entry name" value="REGULATOR OF G PROTEIN SIGNALING DOMAIN PROTEIN (AFU_ORTHOLOGUE AFUA_6G06860)"/>
    <property type="match status" value="1"/>
</dbReference>
<feature type="compositionally biased region" description="Basic and acidic residues" evidence="1">
    <location>
        <begin position="222"/>
        <end position="232"/>
    </location>
</feature>
<dbReference type="InterPro" id="IPR036305">
    <property type="entry name" value="RGS_sf"/>
</dbReference>
<feature type="compositionally biased region" description="Basic and acidic residues" evidence="1">
    <location>
        <begin position="201"/>
        <end position="212"/>
    </location>
</feature>
<dbReference type="InterPro" id="IPR016137">
    <property type="entry name" value="RGS"/>
</dbReference>
<evidence type="ECO:0000313" key="3">
    <source>
        <dbReference type="EMBL" id="EEP77076.1"/>
    </source>
</evidence>
<dbReference type="GeneID" id="8441687"/>
<dbReference type="HOGENOM" id="CLU_511105_0_0_1"/>
<dbReference type="AlphaFoldDB" id="C4JJW8"/>
<dbReference type="VEuPathDB" id="FungiDB:UREG_01925"/>
<protein>
    <recommendedName>
        <fullName evidence="2">RGS domain-containing protein</fullName>
    </recommendedName>
</protein>